<dbReference type="AlphaFoldDB" id="A0A453A1X4"/>
<reference evidence="2" key="3">
    <citation type="journal article" date="2017" name="Nature">
        <title>Genome sequence of the progenitor of the wheat D genome Aegilops tauschii.</title>
        <authorList>
            <person name="Luo M.C."/>
            <person name="Gu Y.Q."/>
            <person name="Puiu D."/>
            <person name="Wang H."/>
            <person name="Twardziok S.O."/>
            <person name="Deal K.R."/>
            <person name="Huo N."/>
            <person name="Zhu T."/>
            <person name="Wang L."/>
            <person name="Wang Y."/>
            <person name="McGuire P.E."/>
            <person name="Liu S."/>
            <person name="Long H."/>
            <person name="Ramasamy R.K."/>
            <person name="Rodriguez J.C."/>
            <person name="Van S.L."/>
            <person name="Yuan L."/>
            <person name="Wang Z."/>
            <person name="Xia Z."/>
            <person name="Xiao L."/>
            <person name="Anderson O.D."/>
            <person name="Ouyang S."/>
            <person name="Liang Y."/>
            <person name="Zimin A.V."/>
            <person name="Pertea G."/>
            <person name="Qi P."/>
            <person name="Bennetzen J.L."/>
            <person name="Dai X."/>
            <person name="Dawson M.W."/>
            <person name="Muller H.G."/>
            <person name="Kugler K."/>
            <person name="Rivarola-Duarte L."/>
            <person name="Spannagl M."/>
            <person name="Mayer K.F.X."/>
            <person name="Lu F.H."/>
            <person name="Bevan M.W."/>
            <person name="Leroy P."/>
            <person name="Li P."/>
            <person name="You F.M."/>
            <person name="Sun Q."/>
            <person name="Liu Z."/>
            <person name="Lyons E."/>
            <person name="Wicker T."/>
            <person name="Salzberg S.L."/>
            <person name="Devos K.M."/>
            <person name="Dvorak J."/>
        </authorList>
    </citation>
    <scope>NUCLEOTIDE SEQUENCE [LARGE SCALE GENOMIC DNA]</scope>
    <source>
        <strain evidence="2">cv. AL8/78</strain>
    </source>
</reference>
<organism evidence="2 3">
    <name type="scientific">Aegilops tauschii subsp. strangulata</name>
    <name type="common">Goatgrass</name>
    <dbReference type="NCBI Taxonomy" id="200361"/>
    <lineage>
        <taxon>Eukaryota</taxon>
        <taxon>Viridiplantae</taxon>
        <taxon>Streptophyta</taxon>
        <taxon>Embryophyta</taxon>
        <taxon>Tracheophyta</taxon>
        <taxon>Spermatophyta</taxon>
        <taxon>Magnoliopsida</taxon>
        <taxon>Liliopsida</taxon>
        <taxon>Poales</taxon>
        <taxon>Poaceae</taxon>
        <taxon>BOP clade</taxon>
        <taxon>Pooideae</taxon>
        <taxon>Triticodae</taxon>
        <taxon>Triticeae</taxon>
        <taxon>Triticinae</taxon>
        <taxon>Aegilops</taxon>
    </lineage>
</organism>
<protein>
    <recommendedName>
        <fullName evidence="1">Reverse transcriptase zinc-binding domain-containing protein</fullName>
    </recommendedName>
</protein>
<sequence length="224" mass="26230">MMQSWNALFECIKNVRLLSDADTLVWNYEANGIYSVSSLYKIVNFRGAIPGKGPKVWEVKIPPRVQIFIWLAFNNKLLTRDNLSKRQHVDDLSCLFCAEHETGRHLFFECVVAKEIWRDINDLADMANITNIASMLEWWHSNSNTSLKIYQAAAMWALWKLRNDMYFGRAMWSNMQGVWRKMAAMLSAWEILYSGLVNDRVRWLVARLEQNIREPPLLMWPDPG</sequence>
<name>A0A453A1X4_AEGTS</name>
<proteinExistence type="predicted"/>
<evidence type="ECO:0000313" key="2">
    <source>
        <dbReference type="EnsemblPlants" id="AET1Gv21009600.5"/>
    </source>
</evidence>
<reference evidence="3" key="1">
    <citation type="journal article" date="2014" name="Science">
        <title>Ancient hybridizations among the ancestral genomes of bread wheat.</title>
        <authorList>
            <consortium name="International Wheat Genome Sequencing Consortium,"/>
            <person name="Marcussen T."/>
            <person name="Sandve S.R."/>
            <person name="Heier L."/>
            <person name="Spannagl M."/>
            <person name="Pfeifer M."/>
            <person name="Jakobsen K.S."/>
            <person name="Wulff B.B."/>
            <person name="Steuernagel B."/>
            <person name="Mayer K.F."/>
            <person name="Olsen O.A."/>
        </authorList>
    </citation>
    <scope>NUCLEOTIDE SEQUENCE [LARGE SCALE GENOMIC DNA]</scope>
    <source>
        <strain evidence="3">cv. AL8/78</strain>
    </source>
</reference>
<accession>A0A453A1X4</accession>
<evidence type="ECO:0000313" key="3">
    <source>
        <dbReference type="Proteomes" id="UP000015105"/>
    </source>
</evidence>
<reference evidence="2" key="5">
    <citation type="journal article" date="2021" name="G3 (Bethesda)">
        <title>Aegilops tauschii genome assembly Aet v5.0 features greater sequence contiguity and improved annotation.</title>
        <authorList>
            <person name="Wang L."/>
            <person name="Zhu T."/>
            <person name="Rodriguez J.C."/>
            <person name="Deal K.R."/>
            <person name="Dubcovsky J."/>
            <person name="McGuire P.E."/>
            <person name="Lux T."/>
            <person name="Spannagl M."/>
            <person name="Mayer K.F.X."/>
            <person name="Baldrich P."/>
            <person name="Meyers B.C."/>
            <person name="Huo N."/>
            <person name="Gu Y.Q."/>
            <person name="Zhou H."/>
            <person name="Devos K.M."/>
            <person name="Bennetzen J.L."/>
            <person name="Unver T."/>
            <person name="Budak H."/>
            <person name="Gulick P.J."/>
            <person name="Galiba G."/>
            <person name="Kalapos B."/>
            <person name="Nelson D.R."/>
            <person name="Li P."/>
            <person name="You F.M."/>
            <person name="Luo M.C."/>
            <person name="Dvorak J."/>
        </authorList>
    </citation>
    <scope>NUCLEOTIDE SEQUENCE [LARGE SCALE GENOMIC DNA]</scope>
    <source>
        <strain evidence="2">cv. AL8/78</strain>
    </source>
</reference>
<dbReference type="Pfam" id="PF13966">
    <property type="entry name" value="zf-RVT"/>
    <property type="match status" value="1"/>
</dbReference>
<reference evidence="3" key="2">
    <citation type="journal article" date="2017" name="Nat. Plants">
        <title>The Aegilops tauschii genome reveals multiple impacts of transposons.</title>
        <authorList>
            <person name="Zhao G."/>
            <person name="Zou C."/>
            <person name="Li K."/>
            <person name="Wang K."/>
            <person name="Li T."/>
            <person name="Gao L."/>
            <person name="Zhang X."/>
            <person name="Wang H."/>
            <person name="Yang Z."/>
            <person name="Liu X."/>
            <person name="Jiang W."/>
            <person name="Mao L."/>
            <person name="Kong X."/>
            <person name="Jiao Y."/>
            <person name="Jia J."/>
        </authorList>
    </citation>
    <scope>NUCLEOTIDE SEQUENCE [LARGE SCALE GENOMIC DNA]</scope>
    <source>
        <strain evidence="3">cv. AL8/78</strain>
    </source>
</reference>
<feature type="domain" description="Reverse transcriptase zinc-binding" evidence="1">
    <location>
        <begin position="34"/>
        <end position="117"/>
    </location>
</feature>
<keyword evidence="3" id="KW-1185">Reference proteome</keyword>
<dbReference type="InterPro" id="IPR026960">
    <property type="entry name" value="RVT-Znf"/>
</dbReference>
<dbReference type="Gramene" id="AET1Gv21009600.5">
    <property type="protein sequence ID" value="AET1Gv21009600.5"/>
    <property type="gene ID" value="AET1Gv21009600"/>
</dbReference>
<evidence type="ECO:0000259" key="1">
    <source>
        <dbReference type="Pfam" id="PF13966"/>
    </source>
</evidence>
<dbReference type="EnsemblPlants" id="AET1Gv21009600.5">
    <property type="protein sequence ID" value="AET1Gv21009600.5"/>
    <property type="gene ID" value="AET1Gv21009600"/>
</dbReference>
<reference evidence="2" key="4">
    <citation type="submission" date="2019-03" db="UniProtKB">
        <authorList>
            <consortium name="EnsemblPlants"/>
        </authorList>
    </citation>
    <scope>IDENTIFICATION</scope>
</reference>
<dbReference type="Proteomes" id="UP000015105">
    <property type="component" value="Chromosome 1D"/>
</dbReference>